<dbReference type="InterPro" id="IPR018485">
    <property type="entry name" value="FGGY_C"/>
</dbReference>
<accession>A0AAJ1F695</accession>
<feature type="domain" description="Carbohydrate kinase FGGY C-terminal" evidence="6">
    <location>
        <begin position="285"/>
        <end position="449"/>
    </location>
</feature>
<name>A0AAJ1F695_9HYPH</name>
<comment type="similarity">
    <text evidence="1 4">Belongs to the FGGY kinase family.</text>
</comment>
<evidence type="ECO:0000259" key="5">
    <source>
        <dbReference type="Pfam" id="PF00370"/>
    </source>
</evidence>
<dbReference type="PANTHER" id="PTHR43095">
    <property type="entry name" value="SUGAR KINASE"/>
    <property type="match status" value="1"/>
</dbReference>
<proteinExistence type="inferred from homology"/>
<comment type="caution">
    <text evidence="7">The sequence shown here is derived from an EMBL/GenBank/DDBJ whole genome shotgun (WGS) entry which is preliminary data.</text>
</comment>
<dbReference type="CDD" id="cd07804">
    <property type="entry name" value="ASKHA_NBD_FGGY_RrXK-like"/>
    <property type="match status" value="1"/>
</dbReference>
<feature type="domain" description="Carbohydrate kinase FGGY N-terminal" evidence="5">
    <location>
        <begin position="3"/>
        <end position="247"/>
    </location>
</feature>
<dbReference type="InterPro" id="IPR050406">
    <property type="entry name" value="FGGY_Carb_Kinase"/>
</dbReference>
<evidence type="ECO:0000256" key="3">
    <source>
        <dbReference type="ARBA" id="ARBA00022777"/>
    </source>
</evidence>
<dbReference type="Pfam" id="PF00370">
    <property type="entry name" value="FGGY_N"/>
    <property type="match status" value="1"/>
</dbReference>
<evidence type="ECO:0000256" key="4">
    <source>
        <dbReference type="RuleBase" id="RU003733"/>
    </source>
</evidence>
<dbReference type="Proteomes" id="UP001155380">
    <property type="component" value="Unassembled WGS sequence"/>
</dbReference>
<keyword evidence="2 4" id="KW-0808">Transferase</keyword>
<dbReference type="PIRSF" id="PIRSF000538">
    <property type="entry name" value="GlpK"/>
    <property type="match status" value="1"/>
</dbReference>
<dbReference type="Gene3D" id="3.30.420.40">
    <property type="match status" value="2"/>
</dbReference>
<keyword evidence="3 4" id="KW-0418">Kinase</keyword>
<dbReference type="EMBL" id="JAMXLX010000006">
    <property type="protein sequence ID" value="MCO5958670.1"/>
    <property type="molecule type" value="Genomic_DNA"/>
</dbReference>
<gene>
    <name evidence="7" type="ORF">NBH21_17985</name>
</gene>
<dbReference type="GO" id="GO:0016301">
    <property type="term" value="F:kinase activity"/>
    <property type="evidence" value="ECO:0007669"/>
    <property type="project" value="UniProtKB-KW"/>
</dbReference>
<dbReference type="AlphaFoldDB" id="A0AAJ1F695"/>
<dbReference type="InterPro" id="IPR000577">
    <property type="entry name" value="Carb_kinase_FGGY"/>
</dbReference>
<dbReference type="PANTHER" id="PTHR43095:SF5">
    <property type="entry name" value="XYLULOSE KINASE"/>
    <property type="match status" value="1"/>
</dbReference>
<dbReference type="GO" id="GO:0005975">
    <property type="term" value="P:carbohydrate metabolic process"/>
    <property type="evidence" value="ECO:0007669"/>
    <property type="project" value="InterPro"/>
</dbReference>
<dbReference type="InterPro" id="IPR043129">
    <property type="entry name" value="ATPase_NBD"/>
</dbReference>
<evidence type="ECO:0000256" key="1">
    <source>
        <dbReference type="ARBA" id="ARBA00009156"/>
    </source>
</evidence>
<evidence type="ECO:0000256" key="2">
    <source>
        <dbReference type="ARBA" id="ARBA00022679"/>
    </source>
</evidence>
<dbReference type="PROSITE" id="PS00445">
    <property type="entry name" value="FGGY_KINASES_2"/>
    <property type="match status" value="1"/>
</dbReference>
<dbReference type="InterPro" id="IPR018483">
    <property type="entry name" value="Carb_kinase_FGGY_CS"/>
</dbReference>
<dbReference type="Pfam" id="PF02782">
    <property type="entry name" value="FGGY_C"/>
    <property type="match status" value="1"/>
</dbReference>
<evidence type="ECO:0000313" key="7">
    <source>
        <dbReference type="EMBL" id="MCO5958670.1"/>
    </source>
</evidence>
<reference evidence="7" key="1">
    <citation type="submission" date="2022-06" db="EMBL/GenBank/DDBJ databases">
        <authorList>
            <person name="Sun Q."/>
        </authorList>
    </citation>
    <scope>NUCLEOTIDE SEQUENCE</scope>
    <source>
        <strain evidence="7">S101</strain>
    </source>
</reference>
<dbReference type="SUPFAM" id="SSF53067">
    <property type="entry name" value="Actin-like ATPase domain"/>
    <property type="match status" value="2"/>
</dbReference>
<dbReference type="RefSeq" id="WP_250911830.1">
    <property type="nucleotide sequence ID" value="NZ_JAMXLX010000006.1"/>
</dbReference>
<dbReference type="InterPro" id="IPR018484">
    <property type="entry name" value="FGGY_N"/>
</dbReference>
<evidence type="ECO:0000313" key="8">
    <source>
        <dbReference type="Proteomes" id="UP001155380"/>
    </source>
</evidence>
<evidence type="ECO:0000259" key="6">
    <source>
        <dbReference type="Pfam" id="PF02782"/>
    </source>
</evidence>
<dbReference type="GO" id="GO:0016773">
    <property type="term" value="F:phosphotransferase activity, alcohol group as acceptor"/>
    <property type="evidence" value="ECO:0007669"/>
    <property type="project" value="InterPro"/>
</dbReference>
<protein>
    <submittedName>
        <fullName evidence="7">FGGY-family carbohydrate kinase</fullName>
    </submittedName>
</protein>
<organism evidence="7 8">
    <name type="scientific">Ciceribacter sichuanensis</name>
    <dbReference type="NCBI Taxonomy" id="2949647"/>
    <lineage>
        <taxon>Bacteria</taxon>
        <taxon>Pseudomonadati</taxon>
        <taxon>Pseudomonadota</taxon>
        <taxon>Alphaproteobacteria</taxon>
        <taxon>Hyphomicrobiales</taxon>
        <taxon>Rhizobiaceae</taxon>
        <taxon>Ciceribacter</taxon>
    </lineage>
</organism>
<sequence>MTVVLGLDIGTTSTIGILVGLPDRILATATRPVTLSSPRAGWAEENPAEWWENVRAIVAELLQQSGLDATAIKAVGVTGMLPAVVLLDAEGKVLRPSIQQSDGRCGAEVTELRQEWDEADFLKRAGNGINQQLVTAKLRWIERHEPDVFSRIATVFGSYDYINYRLTGIRAVEQNWALEAGFVDVSTGLIDDQLVRLAHVAPDAIPPKRASHEIMGVIDARGAAETGLAAGTPVVGGAADMIASALGAGVIDAGDVLLKFGGAVDILTATDVVKPDPRLFLDYHLVPGLFMPNGCMSTGGSALNWFVETFAGGEREAARATGKSLHQHLDTLASARPAGADGLTILPYLLGEKTPIHDPAARGVVEGLTLSHDLGHLWRALLESYAYAIRHHVEVLVDMGHDPRRYLVSDGGSQSTIWMQIVADVLDAPVQRLSGHPGSCIGAAWTAAIGVGLEDDWRGVTRFVTFSEVLQPQPGNVEAYRDGYRRYRDLYDRLAPRWKAGS</sequence>